<evidence type="ECO:0000256" key="3">
    <source>
        <dbReference type="ARBA" id="ARBA00022553"/>
    </source>
</evidence>
<evidence type="ECO:0000256" key="1">
    <source>
        <dbReference type="ARBA" id="ARBA00000085"/>
    </source>
</evidence>
<reference evidence="8 9" key="1">
    <citation type="submission" date="2018-06" db="EMBL/GenBank/DDBJ databases">
        <title>The draft genome sequence of Crocinitomix sp. SM1701.</title>
        <authorList>
            <person name="Zhang X."/>
        </authorList>
    </citation>
    <scope>NUCLEOTIDE SEQUENCE [LARGE SCALE GENOMIC DNA]</scope>
    <source>
        <strain evidence="8 9">SM1701</strain>
    </source>
</reference>
<dbReference type="SUPFAM" id="SSF47384">
    <property type="entry name" value="Homodimeric domain of signal transducing histidine kinase"/>
    <property type="match status" value="1"/>
</dbReference>
<accession>A0A2W1NKJ3</accession>
<evidence type="ECO:0000256" key="6">
    <source>
        <dbReference type="SAM" id="Phobius"/>
    </source>
</evidence>
<dbReference type="InterPro" id="IPR005467">
    <property type="entry name" value="His_kinase_dom"/>
</dbReference>
<keyword evidence="4" id="KW-0808">Transferase</keyword>
<name>A0A2W1NKJ3_9FLAO</name>
<dbReference type="RefSeq" id="WP_111064229.1">
    <property type="nucleotide sequence ID" value="NZ_JBHUCU010000009.1"/>
</dbReference>
<dbReference type="InterPro" id="IPR036890">
    <property type="entry name" value="HATPase_C_sf"/>
</dbReference>
<evidence type="ECO:0000256" key="4">
    <source>
        <dbReference type="ARBA" id="ARBA00022679"/>
    </source>
</evidence>
<dbReference type="InterPro" id="IPR003594">
    <property type="entry name" value="HATPase_dom"/>
</dbReference>
<dbReference type="EC" id="2.7.13.3" evidence="2"/>
<dbReference type="Gene3D" id="1.10.287.130">
    <property type="match status" value="1"/>
</dbReference>
<feature type="transmembrane region" description="Helical" evidence="6">
    <location>
        <begin position="9"/>
        <end position="28"/>
    </location>
</feature>
<dbReference type="OrthoDB" id="1933776at2"/>
<feature type="domain" description="Histidine kinase" evidence="7">
    <location>
        <begin position="228"/>
        <end position="447"/>
    </location>
</feature>
<dbReference type="InterPro" id="IPR004358">
    <property type="entry name" value="Sig_transdc_His_kin-like_C"/>
</dbReference>
<evidence type="ECO:0000313" key="9">
    <source>
        <dbReference type="Proteomes" id="UP000249248"/>
    </source>
</evidence>
<dbReference type="SMART" id="SM00388">
    <property type="entry name" value="HisKA"/>
    <property type="match status" value="1"/>
</dbReference>
<dbReference type="Proteomes" id="UP000249248">
    <property type="component" value="Unassembled WGS sequence"/>
</dbReference>
<keyword evidence="9" id="KW-1185">Reference proteome</keyword>
<dbReference type="PROSITE" id="PS50109">
    <property type="entry name" value="HIS_KIN"/>
    <property type="match status" value="1"/>
</dbReference>
<evidence type="ECO:0000256" key="5">
    <source>
        <dbReference type="ARBA" id="ARBA00022777"/>
    </source>
</evidence>
<protein>
    <recommendedName>
        <fullName evidence="2">histidine kinase</fullName>
        <ecNumber evidence="2">2.7.13.3</ecNumber>
    </recommendedName>
</protein>
<comment type="catalytic activity">
    <reaction evidence="1">
        <text>ATP + protein L-histidine = ADP + protein N-phospho-L-histidine.</text>
        <dbReference type="EC" id="2.7.13.3"/>
    </reaction>
</comment>
<evidence type="ECO:0000313" key="8">
    <source>
        <dbReference type="EMBL" id="PZE16182.1"/>
    </source>
</evidence>
<dbReference type="PRINTS" id="PR00344">
    <property type="entry name" value="BCTRLSENSOR"/>
</dbReference>
<dbReference type="PANTHER" id="PTHR43547">
    <property type="entry name" value="TWO-COMPONENT HISTIDINE KINASE"/>
    <property type="match status" value="1"/>
</dbReference>
<gene>
    <name evidence="8" type="ORF">DNU06_14565</name>
</gene>
<keyword evidence="6" id="KW-0812">Transmembrane</keyword>
<keyword evidence="6" id="KW-1133">Transmembrane helix</keyword>
<dbReference type="PANTHER" id="PTHR43547:SF2">
    <property type="entry name" value="HYBRID SIGNAL TRANSDUCTION HISTIDINE KINASE C"/>
    <property type="match status" value="1"/>
</dbReference>
<dbReference type="GO" id="GO:0000155">
    <property type="term" value="F:phosphorelay sensor kinase activity"/>
    <property type="evidence" value="ECO:0007669"/>
    <property type="project" value="InterPro"/>
</dbReference>
<feature type="transmembrane region" description="Helical" evidence="6">
    <location>
        <begin position="191"/>
        <end position="213"/>
    </location>
</feature>
<keyword evidence="6" id="KW-0472">Membrane</keyword>
<dbReference type="SUPFAM" id="SSF55874">
    <property type="entry name" value="ATPase domain of HSP90 chaperone/DNA topoisomerase II/histidine kinase"/>
    <property type="match status" value="1"/>
</dbReference>
<dbReference type="CDD" id="cd00075">
    <property type="entry name" value="HATPase"/>
    <property type="match status" value="1"/>
</dbReference>
<dbReference type="InterPro" id="IPR003661">
    <property type="entry name" value="HisK_dim/P_dom"/>
</dbReference>
<proteinExistence type="predicted"/>
<comment type="caution">
    <text evidence="8">The sequence shown here is derived from an EMBL/GenBank/DDBJ whole genome shotgun (WGS) entry which is preliminary data.</text>
</comment>
<dbReference type="Pfam" id="PF00512">
    <property type="entry name" value="HisKA"/>
    <property type="match status" value="1"/>
</dbReference>
<organism evidence="8 9">
    <name type="scientific">Putridiphycobacter roseus</name>
    <dbReference type="NCBI Taxonomy" id="2219161"/>
    <lineage>
        <taxon>Bacteria</taxon>
        <taxon>Pseudomonadati</taxon>
        <taxon>Bacteroidota</taxon>
        <taxon>Flavobacteriia</taxon>
        <taxon>Flavobacteriales</taxon>
        <taxon>Crocinitomicaceae</taxon>
        <taxon>Putridiphycobacter</taxon>
    </lineage>
</organism>
<evidence type="ECO:0000259" key="7">
    <source>
        <dbReference type="PROSITE" id="PS50109"/>
    </source>
</evidence>
<dbReference type="FunFam" id="3.30.565.10:FF:000006">
    <property type="entry name" value="Sensor histidine kinase WalK"/>
    <property type="match status" value="1"/>
</dbReference>
<keyword evidence="5" id="KW-0418">Kinase</keyword>
<dbReference type="Pfam" id="PF02518">
    <property type="entry name" value="HATPase_c"/>
    <property type="match status" value="1"/>
</dbReference>
<dbReference type="InterPro" id="IPR036097">
    <property type="entry name" value="HisK_dim/P_sf"/>
</dbReference>
<evidence type="ECO:0000256" key="2">
    <source>
        <dbReference type="ARBA" id="ARBA00012438"/>
    </source>
</evidence>
<dbReference type="EMBL" id="QKSB01000011">
    <property type="protein sequence ID" value="PZE16182.1"/>
    <property type="molecule type" value="Genomic_DNA"/>
</dbReference>
<dbReference type="Gene3D" id="3.30.565.10">
    <property type="entry name" value="Histidine kinase-like ATPase, C-terminal domain"/>
    <property type="match status" value="1"/>
</dbReference>
<sequence>MNNFKVKTVIFLGIFSIFCVLTIQFFWVKKNIEYQNTNIKIQNFQDSLNFKQFNENVSLALKNVATEIQRINKQKSDLYGKVKQQSSNYFTVELEDTLHPYLLESLLKSEFYNQNIKDDFRYGIYDCFTDSIIYGDFIKFKGDSVFVIENNKNIDGKLQNKLDTDVHYFAVSFPNRQNYSIENVPENVTPWYYMFAILLFILAYFVYTVLIILRQKKLSDIKNDFINNMTHELKTPISTIRLSSEALLNGTNNSPEKLERFASIIYKENKRLEQQVERVLNMAKLDKGEVKLKISTFDVHEIIEEAKDNLEFNQLDEGGGGIELDLKANHFIIQSDMVHFTNVIYNLLDNAIKYTDKVPQIKISTYNVKHKIAIQIKDNGNGISKDNLRFIFDKFYRVPTGNLHDVKGFGLGLFYVKSIIEQLNGTVQVKSHLGVGSEFTILLPLNN</sequence>
<dbReference type="SMART" id="SM00387">
    <property type="entry name" value="HATPase_c"/>
    <property type="match status" value="1"/>
</dbReference>
<dbReference type="CDD" id="cd00082">
    <property type="entry name" value="HisKA"/>
    <property type="match status" value="1"/>
</dbReference>
<dbReference type="AlphaFoldDB" id="A0A2W1NKJ3"/>
<keyword evidence="3" id="KW-0597">Phosphoprotein</keyword>